<dbReference type="InParanoid" id="G0NX26"/>
<dbReference type="Proteomes" id="UP000008068">
    <property type="component" value="Unassembled WGS sequence"/>
</dbReference>
<name>G0NX26_CAEBE</name>
<evidence type="ECO:0000313" key="1">
    <source>
        <dbReference type="EMBL" id="EGT39339.1"/>
    </source>
</evidence>
<evidence type="ECO:0008006" key="3">
    <source>
        <dbReference type="Google" id="ProtNLM"/>
    </source>
</evidence>
<dbReference type="SUPFAM" id="SSF54495">
    <property type="entry name" value="UBC-like"/>
    <property type="match status" value="1"/>
</dbReference>
<sequence>MLQLVPGVTVPSAKLASSTAVKYQRKDYAKLMQKPVDGMLALPNKDNILEWHYCLCVLPDIPFHGGFYWGKVIFEGNHGLHGHHDDQEERTIDASIVRWQAWTTDTVPAGSRKSGRIGLLQTSCKKQTETTDKRLCSVLEYTITLIV</sequence>
<dbReference type="Gene3D" id="3.10.110.10">
    <property type="entry name" value="Ubiquitin Conjugating Enzyme"/>
    <property type="match status" value="1"/>
</dbReference>
<dbReference type="eggNOG" id="KOG0894">
    <property type="taxonomic scope" value="Eukaryota"/>
</dbReference>
<dbReference type="AlphaFoldDB" id="G0NX26"/>
<protein>
    <recommendedName>
        <fullName evidence="3">UBC core domain-containing protein</fullName>
    </recommendedName>
</protein>
<keyword evidence="2" id="KW-1185">Reference proteome</keyword>
<reference evidence="2" key="1">
    <citation type="submission" date="2011-07" db="EMBL/GenBank/DDBJ databases">
        <authorList>
            <consortium name="Caenorhabditis brenneri Sequencing and Analysis Consortium"/>
            <person name="Wilson R.K."/>
        </authorList>
    </citation>
    <scope>NUCLEOTIDE SEQUENCE [LARGE SCALE GENOMIC DNA]</scope>
    <source>
        <strain evidence="2">PB2801</strain>
    </source>
</reference>
<proteinExistence type="predicted"/>
<gene>
    <name evidence="1" type="ORF">CAEBREN_03073</name>
</gene>
<accession>G0NX26</accession>
<dbReference type="InterPro" id="IPR016135">
    <property type="entry name" value="UBQ-conjugating_enzyme/RWD"/>
</dbReference>
<evidence type="ECO:0000313" key="2">
    <source>
        <dbReference type="Proteomes" id="UP000008068"/>
    </source>
</evidence>
<dbReference type="STRING" id="135651.G0NX26"/>
<organism evidence="2">
    <name type="scientific">Caenorhabditis brenneri</name>
    <name type="common">Nematode worm</name>
    <dbReference type="NCBI Taxonomy" id="135651"/>
    <lineage>
        <taxon>Eukaryota</taxon>
        <taxon>Metazoa</taxon>
        <taxon>Ecdysozoa</taxon>
        <taxon>Nematoda</taxon>
        <taxon>Chromadorea</taxon>
        <taxon>Rhabditida</taxon>
        <taxon>Rhabditina</taxon>
        <taxon>Rhabditomorpha</taxon>
        <taxon>Rhabditoidea</taxon>
        <taxon>Rhabditidae</taxon>
        <taxon>Peloderinae</taxon>
        <taxon>Caenorhabditis</taxon>
    </lineage>
</organism>
<dbReference type="EMBL" id="GL379968">
    <property type="protein sequence ID" value="EGT39339.1"/>
    <property type="molecule type" value="Genomic_DNA"/>
</dbReference>
<dbReference type="HOGENOM" id="CLU_1769690_0_0_1"/>